<evidence type="ECO:0000259" key="14">
    <source>
        <dbReference type="Pfam" id="PF01557"/>
    </source>
</evidence>
<dbReference type="OrthoDB" id="9971669at2759"/>
<dbReference type="InterPro" id="IPR011234">
    <property type="entry name" value="Fumarylacetoacetase-like_C"/>
</dbReference>
<feature type="binding site" evidence="11">
    <location>
        <position position="132"/>
    </location>
    <ligand>
        <name>substrate</name>
    </ligand>
</feature>
<evidence type="ECO:0000259" key="15">
    <source>
        <dbReference type="Pfam" id="PF09298"/>
    </source>
</evidence>
<evidence type="ECO:0000313" key="17">
    <source>
        <dbReference type="Proteomes" id="UP000288859"/>
    </source>
</evidence>
<comment type="cofactor">
    <cofactor evidence="13">
        <name>Mg(2+)</name>
        <dbReference type="ChEBI" id="CHEBI:18420"/>
    </cofactor>
    <cofactor evidence="13">
        <name>Ca(2+)</name>
        <dbReference type="ChEBI" id="CHEBI:29108"/>
    </cofactor>
</comment>
<feature type="binding site" evidence="12">
    <location>
        <position position="261"/>
    </location>
    <ligand>
        <name>Mg(2+)</name>
        <dbReference type="ChEBI" id="CHEBI:18420"/>
    </ligand>
</feature>
<comment type="pathway">
    <text evidence="1 13">Amino-acid degradation; L-phenylalanine degradation; acetoacetate and fumarate from L-phenylalanine: step 6/6.</text>
</comment>
<dbReference type="GO" id="GO:0006559">
    <property type="term" value="P:L-phenylalanine catabolic process"/>
    <property type="evidence" value="ECO:0007669"/>
    <property type="project" value="UniProtKB-UniRule"/>
</dbReference>
<name>A0A438N5U1_EXOME</name>
<evidence type="ECO:0000256" key="5">
    <source>
        <dbReference type="ARBA" id="ARBA00022801"/>
    </source>
</evidence>
<comment type="catalytic activity">
    <reaction evidence="13">
        <text>4-fumarylacetoacetate + H2O = acetoacetate + fumarate + H(+)</text>
        <dbReference type="Rhea" id="RHEA:10244"/>
        <dbReference type="ChEBI" id="CHEBI:13705"/>
        <dbReference type="ChEBI" id="CHEBI:15377"/>
        <dbReference type="ChEBI" id="CHEBI:15378"/>
        <dbReference type="ChEBI" id="CHEBI:18034"/>
        <dbReference type="ChEBI" id="CHEBI:29806"/>
        <dbReference type="EC" id="3.7.1.2"/>
    </reaction>
</comment>
<evidence type="ECO:0000256" key="13">
    <source>
        <dbReference type="RuleBase" id="RU366008"/>
    </source>
</evidence>
<dbReference type="GO" id="GO:0046872">
    <property type="term" value="F:metal ion binding"/>
    <property type="evidence" value="ECO:0007669"/>
    <property type="project" value="UniProtKB-UniRule"/>
</dbReference>
<evidence type="ECO:0000313" key="16">
    <source>
        <dbReference type="EMBL" id="RVX71108.1"/>
    </source>
</evidence>
<evidence type="ECO:0000256" key="1">
    <source>
        <dbReference type="ARBA" id="ARBA00004782"/>
    </source>
</evidence>
<dbReference type="GO" id="GO:0006572">
    <property type="term" value="P:L-tyrosine catabolic process"/>
    <property type="evidence" value="ECO:0007669"/>
    <property type="project" value="UniProtKB-UniRule"/>
</dbReference>
<dbReference type="EC" id="3.7.1.2" evidence="3 13"/>
<comment type="caution">
    <text evidence="16">The sequence shown here is derived from an EMBL/GenBank/DDBJ whole genome shotgun (WGS) entry which is preliminary data.</text>
</comment>
<dbReference type="Proteomes" id="UP000288859">
    <property type="component" value="Unassembled WGS sequence"/>
</dbReference>
<keyword evidence="6 12" id="KW-0106">Calcium</keyword>
<keyword evidence="7 12" id="KW-0460">Magnesium</keyword>
<feature type="binding site" evidence="12">
    <location>
        <position position="237"/>
    </location>
    <ligand>
        <name>Ca(2+)</name>
        <dbReference type="ChEBI" id="CHEBI:29108"/>
    </ligand>
</feature>
<dbReference type="GO" id="GO:0004334">
    <property type="term" value="F:fumarylacetoacetase activity"/>
    <property type="evidence" value="ECO:0007669"/>
    <property type="project" value="UniProtKB-UniRule"/>
</dbReference>
<dbReference type="InterPro" id="IPR005959">
    <property type="entry name" value="Fumarylacetoacetase"/>
</dbReference>
<feature type="domain" description="Fumarylacetoacetase N-terminal" evidence="15">
    <location>
        <begin position="16"/>
        <end position="122"/>
    </location>
</feature>
<dbReference type="UniPathway" id="UPA00139">
    <property type="reaction ID" value="UER00341"/>
</dbReference>
<dbReference type="InterPro" id="IPR015377">
    <property type="entry name" value="Fumarylacetoacetase_N"/>
</dbReference>
<proteinExistence type="inferred from homology"/>
<dbReference type="PANTHER" id="PTHR43069">
    <property type="entry name" value="FUMARYLACETOACETASE"/>
    <property type="match status" value="1"/>
</dbReference>
<dbReference type="GO" id="GO:1902000">
    <property type="term" value="P:homogentisate catabolic process"/>
    <property type="evidence" value="ECO:0007669"/>
    <property type="project" value="TreeGrafter"/>
</dbReference>
<dbReference type="VEuPathDB" id="FungiDB:PV10_05098"/>
<dbReference type="Gene3D" id="2.30.30.230">
    <property type="entry name" value="Fumarylacetoacetase, N-terminal domain"/>
    <property type="match status" value="1"/>
</dbReference>
<accession>A0A438N5U1</accession>
<dbReference type="SUPFAM" id="SSF63433">
    <property type="entry name" value="Fumarylacetoacetate hydrolase, FAH, N-terminal domain"/>
    <property type="match status" value="1"/>
</dbReference>
<dbReference type="Pfam" id="PF09298">
    <property type="entry name" value="FAA_hydrolase_N"/>
    <property type="match status" value="1"/>
</dbReference>
<keyword evidence="5 13" id="KW-0378">Hydrolase</keyword>
<protein>
    <recommendedName>
        <fullName evidence="3 13">Fumarylacetoacetase</fullName>
        <ecNumber evidence="3 13">3.7.1.2</ecNumber>
    </recommendedName>
    <alternativeName>
        <fullName evidence="13">Fumarylacetoacetate hydrolase</fullName>
    </alternativeName>
</protein>
<keyword evidence="8 13" id="KW-0828">Tyrosine catabolism</keyword>
<comment type="similarity">
    <text evidence="2 13">Belongs to the FAH family.</text>
</comment>
<feature type="binding site" evidence="11">
    <location>
        <position position="352"/>
    </location>
    <ligand>
        <name>substrate</name>
    </ligand>
</feature>
<feature type="binding site" evidence="12">
    <location>
        <position position="257"/>
    </location>
    <ligand>
        <name>Mg(2+)</name>
        <dbReference type="ChEBI" id="CHEBI:18420"/>
    </ligand>
</feature>
<evidence type="ECO:0000256" key="6">
    <source>
        <dbReference type="ARBA" id="ARBA00022837"/>
    </source>
</evidence>
<feature type="binding site" evidence="12">
    <location>
        <position position="237"/>
    </location>
    <ligand>
        <name>Mg(2+)</name>
        <dbReference type="ChEBI" id="CHEBI:18420"/>
    </ligand>
</feature>
<organism evidence="16 17">
    <name type="scientific">Exophiala mesophila</name>
    <name type="common">Black yeast-like fungus</name>
    <dbReference type="NCBI Taxonomy" id="212818"/>
    <lineage>
        <taxon>Eukaryota</taxon>
        <taxon>Fungi</taxon>
        <taxon>Dikarya</taxon>
        <taxon>Ascomycota</taxon>
        <taxon>Pezizomycotina</taxon>
        <taxon>Eurotiomycetes</taxon>
        <taxon>Chaetothyriomycetidae</taxon>
        <taxon>Chaetothyriales</taxon>
        <taxon>Herpotrichiellaceae</taxon>
        <taxon>Exophiala</taxon>
    </lineage>
</organism>
<evidence type="ECO:0000256" key="3">
    <source>
        <dbReference type="ARBA" id="ARBA00012094"/>
    </source>
</evidence>
<dbReference type="PANTHER" id="PTHR43069:SF2">
    <property type="entry name" value="FUMARYLACETOACETASE"/>
    <property type="match status" value="1"/>
</dbReference>
<evidence type="ECO:0000256" key="9">
    <source>
        <dbReference type="ARBA" id="ARBA00023232"/>
    </source>
</evidence>
<evidence type="ECO:0000256" key="11">
    <source>
        <dbReference type="PIRSR" id="PIRSR605959-2"/>
    </source>
</evidence>
<reference evidence="16 17" key="1">
    <citation type="submission" date="2017-03" db="EMBL/GenBank/DDBJ databases">
        <title>Genomes of endolithic fungi from Antarctica.</title>
        <authorList>
            <person name="Coleine C."/>
            <person name="Masonjones S."/>
            <person name="Stajich J.E."/>
        </authorList>
    </citation>
    <scope>NUCLEOTIDE SEQUENCE [LARGE SCALE GENOMIC DNA]</scope>
    <source>
        <strain evidence="16 17">CCFEE 6314</strain>
    </source>
</reference>
<feature type="binding site" evidence="12">
    <location>
        <position position="205"/>
    </location>
    <ligand>
        <name>Ca(2+)</name>
        <dbReference type="ChEBI" id="CHEBI:29108"/>
    </ligand>
</feature>
<evidence type="ECO:0000256" key="7">
    <source>
        <dbReference type="ARBA" id="ARBA00022842"/>
    </source>
</evidence>
<dbReference type="Gene3D" id="3.90.850.10">
    <property type="entry name" value="Fumarylacetoacetase-like, C-terminal domain"/>
    <property type="match status" value="1"/>
</dbReference>
<dbReference type="Pfam" id="PF01557">
    <property type="entry name" value="FAA_hydrolase"/>
    <property type="match status" value="1"/>
</dbReference>
<evidence type="ECO:0000256" key="10">
    <source>
        <dbReference type="PIRSR" id="PIRSR605959-1"/>
    </source>
</evidence>
<gene>
    <name evidence="16" type="ORF">B0A52_03474</name>
</gene>
<dbReference type="InterPro" id="IPR036663">
    <property type="entry name" value="Fumarylacetoacetase_C_sf"/>
</dbReference>
<evidence type="ECO:0000256" key="4">
    <source>
        <dbReference type="ARBA" id="ARBA00022723"/>
    </source>
</evidence>
<dbReference type="SUPFAM" id="SSF56529">
    <property type="entry name" value="FAH"/>
    <property type="match status" value="1"/>
</dbReference>
<feature type="binding site" evidence="12">
    <location>
        <position position="130"/>
    </location>
    <ligand>
        <name>Ca(2+)</name>
        <dbReference type="ChEBI" id="CHEBI:29108"/>
    </ligand>
</feature>
<dbReference type="EMBL" id="NAJM01000019">
    <property type="protein sequence ID" value="RVX71108.1"/>
    <property type="molecule type" value="Genomic_DNA"/>
</dbReference>
<evidence type="ECO:0000256" key="2">
    <source>
        <dbReference type="ARBA" id="ARBA00010211"/>
    </source>
</evidence>
<dbReference type="InterPro" id="IPR036462">
    <property type="entry name" value="Fumarylacetoacetase_N_sf"/>
</dbReference>
<sequence>MASWLHIPTDSDFSLQNLPYGIFSTQNQPDHHIGIAIGDYVLDLNILAQENVFDDLGFDASTLEKSTLNVYASLGRSVHRLVRNRVQEILEKDTDLGALLKDNQDRRSRCLIKQGDIQLHLPFQIGDYTDFFCGLHHALNGAEIVKPGSSVEQLCPCFYNLPVAYHGRASSVVVSGTPFRRPRGQFPVDGKVHSGPTRRLDFEVEFAAFIANGNDLGTSISVDQAEDHIFGFVLLNDWSARDIQMYEAPIMGPFGGKNFCTTISPWVVTPEALNSHKTATMLAKRELPEYLREVKDSAFNLCIQVDLDCNSGSYTVAKCNTNHVIFSFSQMIAHHTRVGCPLRTGDLLGTGTLSGATDEELGCLLEITKGGKKPREWTSESGKLERLWLEDGDTIEFTARASDGIGFGSCSGKILPAI</sequence>
<dbReference type="NCBIfam" id="TIGR01266">
    <property type="entry name" value="fum_ac_acetase"/>
    <property type="match status" value="1"/>
</dbReference>
<feature type="active site" description="Proton acceptor" evidence="10">
    <location>
        <position position="137"/>
    </location>
</feature>
<feature type="binding site" evidence="12">
    <location>
        <position position="203"/>
    </location>
    <ligand>
        <name>Ca(2+)</name>
        <dbReference type="ChEBI" id="CHEBI:29108"/>
    </ligand>
</feature>
<evidence type="ECO:0000256" key="8">
    <source>
        <dbReference type="ARBA" id="ARBA00022878"/>
    </source>
</evidence>
<evidence type="ECO:0000256" key="12">
    <source>
        <dbReference type="PIRSR" id="PIRSR605959-3"/>
    </source>
</evidence>
<keyword evidence="9 13" id="KW-0585">Phenylalanine catabolism</keyword>
<feature type="domain" description="Fumarylacetoacetase-like C-terminal" evidence="14">
    <location>
        <begin position="161"/>
        <end position="410"/>
    </location>
</feature>
<keyword evidence="4 12" id="KW-0479">Metal-binding</keyword>
<feature type="binding site" evidence="11">
    <location>
        <position position="244"/>
    </location>
    <ligand>
        <name>substrate</name>
    </ligand>
</feature>
<dbReference type="AlphaFoldDB" id="A0A438N5U1"/>